<organism evidence="1 2">
    <name type="scientific">Shewanella saliphila</name>
    <dbReference type="NCBI Taxonomy" id="2282698"/>
    <lineage>
        <taxon>Bacteria</taxon>
        <taxon>Pseudomonadati</taxon>
        <taxon>Pseudomonadota</taxon>
        <taxon>Gammaproteobacteria</taxon>
        <taxon>Alteromonadales</taxon>
        <taxon>Shewanellaceae</taxon>
        <taxon>Shewanella</taxon>
    </lineage>
</organism>
<keyword evidence="2" id="KW-1185">Reference proteome</keyword>
<dbReference type="Gene3D" id="3.20.20.140">
    <property type="entry name" value="Metal-dependent hydrolases"/>
    <property type="match status" value="1"/>
</dbReference>
<proteinExistence type="predicted"/>
<comment type="caution">
    <text evidence="1">The sequence shown here is derived from an EMBL/GenBank/DDBJ whole genome shotgun (WGS) entry which is preliminary data.</text>
</comment>
<evidence type="ECO:0000313" key="1">
    <source>
        <dbReference type="EMBL" id="GGP60034.1"/>
    </source>
</evidence>
<gene>
    <name evidence="1" type="ORF">GCM10009409_27410</name>
</gene>
<reference evidence="2" key="1">
    <citation type="journal article" date="2019" name="Int. J. Syst. Evol. Microbiol.">
        <title>The Global Catalogue of Microorganisms (GCM) 10K type strain sequencing project: providing services to taxonomists for standard genome sequencing and annotation.</title>
        <authorList>
            <consortium name="The Broad Institute Genomics Platform"/>
            <consortium name="The Broad Institute Genome Sequencing Center for Infectious Disease"/>
            <person name="Wu L."/>
            <person name="Ma J."/>
        </authorList>
    </citation>
    <scope>NUCLEOTIDE SEQUENCE [LARGE SCALE GENOMIC DNA]</scope>
    <source>
        <strain evidence="2">JCM 32304</strain>
    </source>
</reference>
<sequence length="63" mass="7161">MKIGTIKAVCNTPAQLQLAGQLKAQYPDVYVHTHLSENKDEIAWVKSLFPEREGYFDVHTQTT</sequence>
<evidence type="ECO:0000313" key="2">
    <source>
        <dbReference type="Proteomes" id="UP000654367"/>
    </source>
</evidence>
<dbReference type="RefSeq" id="WP_229786476.1">
    <property type="nucleotide sequence ID" value="NZ_BMQV01000031.1"/>
</dbReference>
<accession>A0ABQ2Q8X0</accession>
<name>A0ABQ2Q8X0_9GAMM</name>
<dbReference type="Proteomes" id="UP000654367">
    <property type="component" value="Unassembled WGS sequence"/>
</dbReference>
<dbReference type="InterPro" id="IPR032466">
    <property type="entry name" value="Metal_Hydrolase"/>
</dbReference>
<protein>
    <recommendedName>
        <fullName evidence="3">Amidohydrolase-related domain-containing protein</fullName>
    </recommendedName>
</protein>
<evidence type="ECO:0008006" key="3">
    <source>
        <dbReference type="Google" id="ProtNLM"/>
    </source>
</evidence>
<dbReference type="EMBL" id="BMQV01000031">
    <property type="protein sequence ID" value="GGP60034.1"/>
    <property type="molecule type" value="Genomic_DNA"/>
</dbReference>
<dbReference type="SUPFAM" id="SSF51556">
    <property type="entry name" value="Metallo-dependent hydrolases"/>
    <property type="match status" value="1"/>
</dbReference>